<sequence>MSAESVESDLENLDIKYYDFKQFEVLETIGVGTFATVHKAKLIDSGLDTEYIALKLTLLIIQPIQIKLQMKMGIDDQIIQVYGLSKTQVAKFDSKLSYVLVLEFADSGTLRHYLQENQNLSWFDKLHLAQQLAEAIMHMHSAGVIHRDL</sequence>
<name>A0ACA9RYK5_9GLOM</name>
<reference evidence="1" key="1">
    <citation type="submission" date="2021-06" db="EMBL/GenBank/DDBJ databases">
        <authorList>
            <person name="Kallberg Y."/>
            <person name="Tangrot J."/>
            <person name="Rosling A."/>
        </authorList>
    </citation>
    <scope>NUCLEOTIDE SEQUENCE</scope>
    <source>
        <strain evidence="1">MA461A</strain>
    </source>
</reference>
<protein>
    <submittedName>
        <fullName evidence="1">10394_t:CDS:1</fullName>
    </submittedName>
</protein>
<evidence type="ECO:0000313" key="2">
    <source>
        <dbReference type="Proteomes" id="UP000789920"/>
    </source>
</evidence>
<gene>
    <name evidence="1" type="ORF">RPERSI_LOCUS24386</name>
</gene>
<dbReference type="EMBL" id="CAJVQC010078156">
    <property type="protein sequence ID" value="CAG8816126.1"/>
    <property type="molecule type" value="Genomic_DNA"/>
</dbReference>
<comment type="caution">
    <text evidence="1">The sequence shown here is derived from an EMBL/GenBank/DDBJ whole genome shotgun (WGS) entry which is preliminary data.</text>
</comment>
<organism evidence="1 2">
    <name type="scientific">Racocetra persica</name>
    <dbReference type="NCBI Taxonomy" id="160502"/>
    <lineage>
        <taxon>Eukaryota</taxon>
        <taxon>Fungi</taxon>
        <taxon>Fungi incertae sedis</taxon>
        <taxon>Mucoromycota</taxon>
        <taxon>Glomeromycotina</taxon>
        <taxon>Glomeromycetes</taxon>
        <taxon>Diversisporales</taxon>
        <taxon>Gigasporaceae</taxon>
        <taxon>Racocetra</taxon>
    </lineage>
</organism>
<accession>A0ACA9RYK5</accession>
<feature type="non-terminal residue" evidence="1">
    <location>
        <position position="149"/>
    </location>
</feature>
<proteinExistence type="predicted"/>
<keyword evidence="2" id="KW-1185">Reference proteome</keyword>
<evidence type="ECO:0000313" key="1">
    <source>
        <dbReference type="EMBL" id="CAG8816126.1"/>
    </source>
</evidence>
<dbReference type="Proteomes" id="UP000789920">
    <property type="component" value="Unassembled WGS sequence"/>
</dbReference>